<dbReference type="AlphaFoldDB" id="A0A1D1YIC2"/>
<dbReference type="GO" id="GO:0015035">
    <property type="term" value="F:protein-disulfide reductase activity"/>
    <property type="evidence" value="ECO:0007669"/>
    <property type="project" value="InterPro"/>
</dbReference>
<dbReference type="PIRSF" id="PIRSF000077">
    <property type="entry name" value="Thioredoxin"/>
    <property type="match status" value="1"/>
</dbReference>
<dbReference type="Pfam" id="PF00085">
    <property type="entry name" value="Thioredoxin"/>
    <property type="match status" value="1"/>
</dbReference>
<dbReference type="CDD" id="cd02947">
    <property type="entry name" value="TRX_family"/>
    <property type="match status" value="1"/>
</dbReference>
<proteinExistence type="inferred from homology"/>
<evidence type="ECO:0000256" key="3">
    <source>
        <dbReference type="PIRSR" id="PIRSR000077-1"/>
    </source>
</evidence>
<dbReference type="PROSITE" id="PS00194">
    <property type="entry name" value="THIOREDOXIN_1"/>
    <property type="match status" value="1"/>
</dbReference>
<evidence type="ECO:0000256" key="2">
    <source>
        <dbReference type="ARBA" id="ARBA00038337"/>
    </source>
</evidence>
<dbReference type="InterPro" id="IPR036249">
    <property type="entry name" value="Thioredoxin-like_sf"/>
</dbReference>
<feature type="site" description="Contributes to redox potential value" evidence="3">
    <location>
        <position position="38"/>
    </location>
</feature>
<dbReference type="EMBL" id="GDJX01013566">
    <property type="protein sequence ID" value="JAT54370.1"/>
    <property type="molecule type" value="Transcribed_RNA"/>
</dbReference>
<protein>
    <submittedName>
        <fullName evidence="6">Thioredoxin H1</fullName>
    </submittedName>
</protein>
<evidence type="ECO:0000259" key="5">
    <source>
        <dbReference type="PROSITE" id="PS51352"/>
    </source>
</evidence>
<dbReference type="PANTHER" id="PTHR46115">
    <property type="entry name" value="THIOREDOXIN-LIKE PROTEIN 1"/>
    <property type="match status" value="1"/>
</dbReference>
<organism evidence="6">
    <name type="scientific">Anthurium amnicola</name>
    <dbReference type="NCBI Taxonomy" id="1678845"/>
    <lineage>
        <taxon>Eukaryota</taxon>
        <taxon>Viridiplantae</taxon>
        <taxon>Streptophyta</taxon>
        <taxon>Embryophyta</taxon>
        <taxon>Tracheophyta</taxon>
        <taxon>Spermatophyta</taxon>
        <taxon>Magnoliopsida</taxon>
        <taxon>Liliopsida</taxon>
        <taxon>Araceae</taxon>
        <taxon>Pothoideae</taxon>
        <taxon>Potheae</taxon>
        <taxon>Anthurium</taxon>
    </lineage>
</organism>
<dbReference type="PRINTS" id="PR00421">
    <property type="entry name" value="THIOREDOXIN"/>
</dbReference>
<dbReference type="Gene3D" id="3.40.30.10">
    <property type="entry name" value="Glutaredoxin"/>
    <property type="match status" value="1"/>
</dbReference>
<keyword evidence="1 4" id="KW-1015">Disulfide bond</keyword>
<evidence type="ECO:0000256" key="4">
    <source>
        <dbReference type="PIRSR" id="PIRSR000077-4"/>
    </source>
</evidence>
<reference evidence="6" key="1">
    <citation type="submission" date="2015-07" db="EMBL/GenBank/DDBJ databases">
        <title>Transcriptome Assembly of Anthurium amnicola.</title>
        <authorList>
            <person name="Suzuki J."/>
        </authorList>
    </citation>
    <scope>NUCLEOTIDE SEQUENCE</scope>
</reference>
<feature type="non-terminal residue" evidence="6">
    <location>
        <position position="1"/>
    </location>
</feature>
<gene>
    <name evidence="6" type="primary">TRX1_2</name>
    <name evidence="6" type="ORF">g.33128</name>
</gene>
<sequence>PLKTEKMVVHITDSVTFENYIKKDNLVVVDFSADWCGPCNAIAPYYKQLSEENTNVDFLKVEDRADHTEEAKEETSKITSDYEISGFPTFLFFKGGKLINDATIVGAYRDKLRQNLEKYK</sequence>
<dbReference type="InterPro" id="IPR005746">
    <property type="entry name" value="Thioredoxin"/>
</dbReference>
<feature type="disulfide bond" description="Redox-active" evidence="4">
    <location>
        <begin position="36"/>
        <end position="39"/>
    </location>
</feature>
<feature type="active site" description="Nucleophile" evidence="3">
    <location>
        <position position="36"/>
    </location>
</feature>
<evidence type="ECO:0000256" key="1">
    <source>
        <dbReference type="ARBA" id="ARBA00023157"/>
    </source>
</evidence>
<evidence type="ECO:0000313" key="6">
    <source>
        <dbReference type="EMBL" id="JAT54370.1"/>
    </source>
</evidence>
<feature type="active site" description="Nucleophile" evidence="3">
    <location>
        <position position="39"/>
    </location>
</feature>
<dbReference type="PROSITE" id="PS51352">
    <property type="entry name" value="THIOREDOXIN_2"/>
    <property type="match status" value="1"/>
</dbReference>
<name>A0A1D1YIC2_9ARAE</name>
<dbReference type="InterPro" id="IPR017937">
    <property type="entry name" value="Thioredoxin_CS"/>
</dbReference>
<dbReference type="SUPFAM" id="SSF52833">
    <property type="entry name" value="Thioredoxin-like"/>
    <property type="match status" value="1"/>
</dbReference>
<feature type="site" description="Contributes to redox potential value" evidence="3">
    <location>
        <position position="37"/>
    </location>
</feature>
<comment type="similarity">
    <text evidence="2">Belongs to the thioredoxin family. Plant F-type subfamily.</text>
</comment>
<feature type="site" description="Deprotonates C-terminal active site Cys" evidence="3">
    <location>
        <position position="30"/>
    </location>
</feature>
<dbReference type="InterPro" id="IPR013766">
    <property type="entry name" value="Thioredoxin_domain"/>
</dbReference>
<accession>A0A1D1YIC2</accession>
<keyword evidence="4" id="KW-0676">Redox-active center</keyword>
<feature type="domain" description="Thioredoxin" evidence="5">
    <location>
        <begin position="1"/>
        <end position="120"/>
    </location>
</feature>